<proteinExistence type="predicted"/>
<accession>A0A0F9ZMP8</accession>
<comment type="caution">
    <text evidence="1">The sequence shown here is derived from an EMBL/GenBank/DDBJ whole genome shotgun (WGS) entry which is preliminary data.</text>
</comment>
<sequence length="165" mass="19623">MLKQFIIVFFTVIFLIFISSTKPFLVIGSDEYIFDTQITQKTTLINKIFEKTGFLIRLNKSSKAKYWRKLVDKRLAEFKLVVENDDKGAFEETSSRYSTYVANYSDYLLNSNLVNEKSITKQQFDKHQEILNTFKDKYEYNSAWWILVMHPINTLEIFKLKVEKL</sequence>
<protein>
    <recommendedName>
        <fullName evidence="3">DUF5667 domain-containing protein</fullName>
    </recommendedName>
</protein>
<evidence type="ECO:0000313" key="2">
    <source>
        <dbReference type="Proteomes" id="UP000034778"/>
    </source>
</evidence>
<dbReference type="Proteomes" id="UP000034778">
    <property type="component" value="Unassembled WGS sequence"/>
</dbReference>
<dbReference type="AlphaFoldDB" id="A0A0F9ZMP8"/>
<gene>
    <name evidence="1" type="ORF">UR35_C0001G0061</name>
</gene>
<evidence type="ECO:0000313" key="1">
    <source>
        <dbReference type="EMBL" id="KKP45464.1"/>
    </source>
</evidence>
<dbReference type="EMBL" id="LBOW01000001">
    <property type="protein sequence ID" value="KKP45464.1"/>
    <property type="molecule type" value="Genomic_DNA"/>
</dbReference>
<reference evidence="1 2" key="1">
    <citation type="journal article" date="2015" name="Nature">
        <title>rRNA introns, odd ribosomes, and small enigmatic genomes across a large radiation of phyla.</title>
        <authorList>
            <person name="Brown C.T."/>
            <person name="Hug L.A."/>
            <person name="Thomas B.C."/>
            <person name="Sharon I."/>
            <person name="Castelle C.J."/>
            <person name="Singh A."/>
            <person name="Wilkins M.J."/>
            <person name="Williams K.H."/>
            <person name="Banfield J.F."/>
        </authorList>
    </citation>
    <scope>NUCLEOTIDE SEQUENCE [LARGE SCALE GENOMIC DNA]</scope>
</reference>
<name>A0A0F9ZMP8_9BACT</name>
<organism evidence="1 2">
    <name type="scientific">Candidatus Woesebacteria bacterium GW2011_GWB1_33_22</name>
    <dbReference type="NCBI Taxonomy" id="1618566"/>
    <lineage>
        <taxon>Bacteria</taxon>
        <taxon>Candidatus Woeseibacteriota</taxon>
    </lineage>
</organism>
<dbReference type="STRING" id="1618566.UR35_C0001G0061"/>
<evidence type="ECO:0008006" key="3">
    <source>
        <dbReference type="Google" id="ProtNLM"/>
    </source>
</evidence>